<name>A0A5Q6RYZ8_9ACTN</name>
<evidence type="ECO:0000256" key="1">
    <source>
        <dbReference type="SAM" id="MobiDB-lite"/>
    </source>
</evidence>
<dbReference type="AlphaFoldDB" id="A0A5Q6RYZ8"/>
<sequence length="106" mass="11282">MSDDPANATTGGVTYGKRAAPRPASPSGPAWPYPTCVRFCAIPHETGEPCRSFGEEAFLTLRSVDPETGEPAFALIFPERPDTPDVTLTAYQASVLAAELSPESLR</sequence>
<proteinExistence type="predicted"/>
<organism evidence="2 3">
    <name type="scientific">Mumia zhuanghuii</name>
    <dbReference type="NCBI Taxonomy" id="2585211"/>
    <lineage>
        <taxon>Bacteria</taxon>
        <taxon>Bacillati</taxon>
        <taxon>Actinomycetota</taxon>
        <taxon>Actinomycetes</taxon>
        <taxon>Propionibacteriales</taxon>
        <taxon>Nocardioidaceae</taxon>
        <taxon>Mumia</taxon>
    </lineage>
</organism>
<reference evidence="2 3" key="1">
    <citation type="submission" date="2019-09" db="EMBL/GenBank/DDBJ databases">
        <title>Mumia zhuanghuii sp. nov. isolated from the intestinal contents of plateau pika (Ochotona curzoniae) in the Qinghai-Tibet plateau of China.</title>
        <authorList>
            <person name="Tian Z."/>
        </authorList>
    </citation>
    <scope>NUCLEOTIDE SEQUENCE [LARGE SCALE GENOMIC DNA]</scope>
    <source>
        <strain evidence="3">350</strain>
    </source>
</reference>
<accession>A0A5Q6RYZ8</accession>
<dbReference type="OrthoDB" id="3828658at2"/>
<dbReference type="RefSeq" id="WP_149768847.1">
    <property type="nucleotide sequence ID" value="NZ_VDFQ02000002.1"/>
</dbReference>
<gene>
    <name evidence="2" type="ORF">FE697_006850</name>
</gene>
<dbReference type="Proteomes" id="UP000307768">
    <property type="component" value="Unassembled WGS sequence"/>
</dbReference>
<dbReference type="EMBL" id="VDFQ02000002">
    <property type="protein sequence ID" value="KAA1423328.1"/>
    <property type="molecule type" value="Genomic_DNA"/>
</dbReference>
<protein>
    <submittedName>
        <fullName evidence="2">Uncharacterized protein</fullName>
    </submittedName>
</protein>
<evidence type="ECO:0000313" key="2">
    <source>
        <dbReference type="EMBL" id="KAA1423328.1"/>
    </source>
</evidence>
<feature type="region of interest" description="Disordered" evidence="1">
    <location>
        <begin position="1"/>
        <end position="31"/>
    </location>
</feature>
<evidence type="ECO:0000313" key="3">
    <source>
        <dbReference type="Proteomes" id="UP000307768"/>
    </source>
</evidence>
<comment type="caution">
    <text evidence="2">The sequence shown here is derived from an EMBL/GenBank/DDBJ whole genome shotgun (WGS) entry which is preliminary data.</text>
</comment>